<sequence>MRKNSNPLRCEHVFKVLDSIRERPKSIMEVQMETGISQVAFYNRVIPTLKELRLIEETYEPGKHNTVKRVIKITEKGRKLLETLTEIWTIAEVSQ</sequence>
<dbReference type="InterPro" id="IPR036388">
    <property type="entry name" value="WH-like_DNA-bd_sf"/>
</dbReference>
<protein>
    <submittedName>
        <fullName evidence="1">Uncharacterized protein</fullName>
    </submittedName>
</protein>
<dbReference type="SUPFAM" id="SSF46785">
    <property type="entry name" value="Winged helix' DNA-binding domain"/>
    <property type="match status" value="1"/>
</dbReference>
<gene>
    <name evidence="1" type="ORF">SACC_00030</name>
</gene>
<evidence type="ECO:0000313" key="1">
    <source>
        <dbReference type="EMBL" id="BDB96986.1"/>
    </source>
</evidence>
<reference evidence="1 2" key="1">
    <citation type="journal article" date="2022" name="Microbiol. Resour. Announc.">
        <title>Complete Genome Sequence of the Hyperthermophilic and Acidophilic Archaeon Saccharolobus caldissimus Strain HS-3T.</title>
        <authorList>
            <person name="Sakai H.D."/>
            <person name="Kurosawa N."/>
        </authorList>
    </citation>
    <scope>NUCLEOTIDE SEQUENCE [LARGE SCALE GENOMIC DNA]</scope>
    <source>
        <strain evidence="1 2">JCM32116</strain>
    </source>
</reference>
<dbReference type="Gene3D" id="1.10.10.10">
    <property type="entry name" value="Winged helix-like DNA-binding domain superfamily/Winged helix DNA-binding domain"/>
    <property type="match status" value="1"/>
</dbReference>
<dbReference type="EMBL" id="AP025226">
    <property type="protein sequence ID" value="BDB96986.1"/>
    <property type="molecule type" value="Genomic_DNA"/>
</dbReference>
<proteinExistence type="predicted"/>
<keyword evidence="2" id="KW-1185">Reference proteome</keyword>
<organism evidence="1 2">
    <name type="scientific">Saccharolobus caldissimus</name>
    <dbReference type="NCBI Taxonomy" id="1702097"/>
    <lineage>
        <taxon>Archaea</taxon>
        <taxon>Thermoproteota</taxon>
        <taxon>Thermoprotei</taxon>
        <taxon>Sulfolobales</taxon>
        <taxon>Sulfolobaceae</taxon>
        <taxon>Saccharolobus</taxon>
    </lineage>
</organism>
<name>A0AAQ4CMF5_9CREN</name>
<dbReference type="InterPro" id="IPR036390">
    <property type="entry name" value="WH_DNA-bd_sf"/>
</dbReference>
<dbReference type="Proteomes" id="UP001319921">
    <property type="component" value="Chromosome"/>
</dbReference>
<evidence type="ECO:0000313" key="2">
    <source>
        <dbReference type="Proteomes" id="UP001319921"/>
    </source>
</evidence>
<dbReference type="KEGG" id="scas:SACC_00030"/>
<accession>A0AAQ4CMF5</accession>
<dbReference type="AlphaFoldDB" id="A0AAQ4CMF5"/>